<evidence type="ECO:0000256" key="11">
    <source>
        <dbReference type="ARBA" id="ARBA00023012"/>
    </source>
</evidence>
<dbReference type="InterPro" id="IPR005467">
    <property type="entry name" value="His_kinase_dom"/>
</dbReference>
<keyword evidence="12 13" id="KW-0472">Membrane</keyword>
<keyword evidence="9" id="KW-0067">ATP-binding</keyword>
<keyword evidence="11" id="KW-0902">Two-component regulatory system</keyword>
<gene>
    <name evidence="15" type="ORF">MUO15_07615</name>
</gene>
<feature type="domain" description="Histidine kinase" evidence="14">
    <location>
        <begin position="126"/>
        <end position="333"/>
    </location>
</feature>
<name>A0ABY4HF99_9BACI</name>
<evidence type="ECO:0000256" key="1">
    <source>
        <dbReference type="ARBA" id="ARBA00000085"/>
    </source>
</evidence>
<dbReference type="InterPro" id="IPR004358">
    <property type="entry name" value="Sig_transdc_His_kin-like_C"/>
</dbReference>
<dbReference type="RefSeq" id="WP_245034920.1">
    <property type="nucleotide sequence ID" value="NZ_CP095075.1"/>
</dbReference>
<evidence type="ECO:0000256" key="12">
    <source>
        <dbReference type="ARBA" id="ARBA00023136"/>
    </source>
</evidence>
<evidence type="ECO:0000256" key="13">
    <source>
        <dbReference type="SAM" id="Phobius"/>
    </source>
</evidence>
<reference evidence="15" key="1">
    <citation type="submission" date="2022-04" db="EMBL/GenBank/DDBJ databases">
        <title>Halobacillus sp. isolated from saltern.</title>
        <authorList>
            <person name="Won M."/>
            <person name="Lee C.-M."/>
            <person name="Woen H.-Y."/>
            <person name="Kwon S.-W."/>
        </authorList>
    </citation>
    <scope>NUCLEOTIDE SEQUENCE</scope>
    <source>
        <strain evidence="15">SSHM10-5</strain>
    </source>
</reference>
<evidence type="ECO:0000313" key="16">
    <source>
        <dbReference type="Proteomes" id="UP000830326"/>
    </source>
</evidence>
<keyword evidence="7" id="KW-0547">Nucleotide-binding</keyword>
<keyword evidence="4" id="KW-1003">Cell membrane</keyword>
<evidence type="ECO:0000256" key="4">
    <source>
        <dbReference type="ARBA" id="ARBA00022475"/>
    </source>
</evidence>
<dbReference type="PANTHER" id="PTHR45453">
    <property type="entry name" value="PHOSPHATE REGULON SENSOR PROTEIN PHOR"/>
    <property type="match status" value="1"/>
</dbReference>
<comment type="catalytic activity">
    <reaction evidence="1">
        <text>ATP + protein L-histidine = ADP + protein N-phospho-L-histidine.</text>
        <dbReference type="EC" id="2.7.13.3"/>
    </reaction>
</comment>
<evidence type="ECO:0000256" key="10">
    <source>
        <dbReference type="ARBA" id="ARBA00022989"/>
    </source>
</evidence>
<dbReference type="EMBL" id="CP095075">
    <property type="protein sequence ID" value="UOR13322.1"/>
    <property type="molecule type" value="Genomic_DNA"/>
</dbReference>
<keyword evidence="8 15" id="KW-0418">Kinase</keyword>
<organism evidence="15 16">
    <name type="scientific">Halobacillus amylolyticus</name>
    <dbReference type="NCBI Taxonomy" id="2932259"/>
    <lineage>
        <taxon>Bacteria</taxon>
        <taxon>Bacillati</taxon>
        <taxon>Bacillota</taxon>
        <taxon>Bacilli</taxon>
        <taxon>Bacillales</taxon>
        <taxon>Bacillaceae</taxon>
        <taxon>Halobacillus</taxon>
    </lineage>
</organism>
<evidence type="ECO:0000313" key="15">
    <source>
        <dbReference type="EMBL" id="UOR13322.1"/>
    </source>
</evidence>
<dbReference type="PROSITE" id="PS50109">
    <property type="entry name" value="HIS_KIN"/>
    <property type="match status" value="1"/>
</dbReference>
<evidence type="ECO:0000256" key="3">
    <source>
        <dbReference type="ARBA" id="ARBA00012438"/>
    </source>
</evidence>
<protein>
    <recommendedName>
        <fullName evidence="3">histidine kinase</fullName>
        <ecNumber evidence="3">2.7.13.3</ecNumber>
    </recommendedName>
</protein>
<proteinExistence type="predicted"/>
<evidence type="ECO:0000256" key="9">
    <source>
        <dbReference type="ARBA" id="ARBA00022840"/>
    </source>
</evidence>
<evidence type="ECO:0000256" key="5">
    <source>
        <dbReference type="ARBA" id="ARBA00022679"/>
    </source>
</evidence>
<dbReference type="Pfam" id="PF02518">
    <property type="entry name" value="HATPase_c"/>
    <property type="match status" value="1"/>
</dbReference>
<accession>A0ABY4HF99</accession>
<evidence type="ECO:0000256" key="6">
    <source>
        <dbReference type="ARBA" id="ARBA00022692"/>
    </source>
</evidence>
<evidence type="ECO:0000256" key="8">
    <source>
        <dbReference type="ARBA" id="ARBA00022777"/>
    </source>
</evidence>
<feature type="transmembrane region" description="Helical" evidence="13">
    <location>
        <begin position="42"/>
        <end position="59"/>
    </location>
</feature>
<sequence length="333" mass="39242">MKLFILDKLPLILFYYVMTSLFMLVLKLATMNVNSPLPSENIFYLFILATLGLAAFLGWQYSKQRQFYQLDSSKDDSLEDLSWLPEPFDHRSALLNNRYYTQHHFYQNRLEREDQKRQQHVHFVQQWVHQMKTPLSVMKLALNQEKNTVSTEFYRSMEEEYEKLQLGLDLALYQARMDRFDRDFLVEKVNIRELVQTAIRDFKSSFIRNRVYPVIEIDDGMIVETDEKWMRFVFQQLTANAIKYSSETKKQMTFAARMVEATVEFTLVDPGVGIPKQDLTRVFDPFFTGENGRHFHESTGMGLYLSKEICDQIGHDFSIESTEGEGTSVQIVF</sequence>
<keyword evidence="16" id="KW-1185">Reference proteome</keyword>
<dbReference type="GO" id="GO:0016301">
    <property type="term" value="F:kinase activity"/>
    <property type="evidence" value="ECO:0007669"/>
    <property type="project" value="UniProtKB-KW"/>
</dbReference>
<dbReference type="InterPro" id="IPR036890">
    <property type="entry name" value="HATPase_C_sf"/>
</dbReference>
<dbReference type="InterPro" id="IPR003594">
    <property type="entry name" value="HATPase_dom"/>
</dbReference>
<dbReference type="PRINTS" id="PR00344">
    <property type="entry name" value="BCTRLSENSOR"/>
</dbReference>
<evidence type="ECO:0000256" key="7">
    <source>
        <dbReference type="ARBA" id="ARBA00022741"/>
    </source>
</evidence>
<evidence type="ECO:0000256" key="2">
    <source>
        <dbReference type="ARBA" id="ARBA00004651"/>
    </source>
</evidence>
<feature type="transmembrane region" description="Helical" evidence="13">
    <location>
        <begin position="12"/>
        <end position="30"/>
    </location>
</feature>
<dbReference type="SMART" id="SM00387">
    <property type="entry name" value="HATPase_c"/>
    <property type="match status" value="1"/>
</dbReference>
<keyword evidence="5" id="KW-0808">Transferase</keyword>
<dbReference type="EC" id="2.7.13.3" evidence="3"/>
<dbReference type="PANTHER" id="PTHR45453:SF2">
    <property type="entry name" value="HISTIDINE KINASE"/>
    <property type="match status" value="1"/>
</dbReference>
<comment type="subcellular location">
    <subcellularLocation>
        <location evidence="2">Cell membrane</location>
        <topology evidence="2">Multi-pass membrane protein</topology>
    </subcellularLocation>
</comment>
<dbReference type="Proteomes" id="UP000830326">
    <property type="component" value="Chromosome"/>
</dbReference>
<dbReference type="SUPFAM" id="SSF55874">
    <property type="entry name" value="ATPase domain of HSP90 chaperone/DNA topoisomerase II/histidine kinase"/>
    <property type="match status" value="1"/>
</dbReference>
<evidence type="ECO:0000259" key="14">
    <source>
        <dbReference type="PROSITE" id="PS50109"/>
    </source>
</evidence>
<keyword evidence="10 13" id="KW-1133">Transmembrane helix</keyword>
<keyword evidence="6 13" id="KW-0812">Transmembrane</keyword>
<dbReference type="Gene3D" id="3.30.565.10">
    <property type="entry name" value="Histidine kinase-like ATPase, C-terminal domain"/>
    <property type="match status" value="1"/>
</dbReference>
<dbReference type="InterPro" id="IPR050351">
    <property type="entry name" value="BphY/WalK/GraS-like"/>
</dbReference>